<proteinExistence type="predicted"/>
<accession>A0A4V2SIT0</accession>
<evidence type="ECO:0000313" key="2">
    <source>
        <dbReference type="Proteomes" id="UP000295182"/>
    </source>
</evidence>
<gene>
    <name evidence="1" type="ORF">EV674_1575</name>
</gene>
<dbReference type="Proteomes" id="UP000295182">
    <property type="component" value="Unassembled WGS sequence"/>
</dbReference>
<organism evidence="1 2">
    <name type="scientific">Simplicispira metamorpha</name>
    <dbReference type="NCBI Taxonomy" id="80881"/>
    <lineage>
        <taxon>Bacteria</taxon>
        <taxon>Pseudomonadati</taxon>
        <taxon>Pseudomonadota</taxon>
        <taxon>Betaproteobacteria</taxon>
        <taxon>Burkholderiales</taxon>
        <taxon>Comamonadaceae</taxon>
        <taxon>Simplicispira</taxon>
    </lineage>
</organism>
<dbReference type="AlphaFoldDB" id="A0A4V2SIT0"/>
<sequence length="246" mass="27820">METYDTKSCNDLAKLHYRPIDAALRWCGLIAHEMKILQAAGESQYPPLGSFPQWPCLRTNIERIIDAIETGELPHGRDGKTVIPGDHVAVTRRTIRHSDLKAWMAKHHPDQKPKFLFDDIERTAHPAINADSFRALQADRDALKARIEKAEEWAKVAIAEKKEWIAERSELVARLGAAEPLSTRERNSLHRIIGGLLELVKNPRDGRSDDAAVIRELVENYSDKEGISARKLQEVFPVARRLLSAD</sequence>
<dbReference type="RefSeq" id="WP_119014916.1">
    <property type="nucleotide sequence ID" value="NZ_QXNC01000070.1"/>
</dbReference>
<reference evidence="1 2" key="1">
    <citation type="submission" date="2019-03" db="EMBL/GenBank/DDBJ databases">
        <title>Genomic Encyclopedia of Type Strains, Phase IV (KMG-IV): sequencing the most valuable type-strain genomes for metagenomic binning, comparative biology and taxonomic classification.</title>
        <authorList>
            <person name="Goeker M."/>
        </authorList>
    </citation>
    <scope>NUCLEOTIDE SEQUENCE [LARGE SCALE GENOMIC DNA]</scope>
    <source>
        <strain evidence="1 2">DSM 1837</strain>
    </source>
</reference>
<keyword evidence="2" id="KW-1185">Reference proteome</keyword>
<dbReference type="EMBL" id="SLXH01000057">
    <property type="protein sequence ID" value="TCP10721.1"/>
    <property type="molecule type" value="Genomic_DNA"/>
</dbReference>
<comment type="caution">
    <text evidence="1">The sequence shown here is derived from an EMBL/GenBank/DDBJ whole genome shotgun (WGS) entry which is preliminary data.</text>
</comment>
<evidence type="ECO:0000313" key="1">
    <source>
        <dbReference type="EMBL" id="TCP10721.1"/>
    </source>
</evidence>
<protein>
    <submittedName>
        <fullName evidence="1">Uncharacterized protein</fullName>
    </submittedName>
</protein>
<dbReference type="OrthoDB" id="5773058at2"/>
<name>A0A4V2SIT0_9BURK</name>